<evidence type="ECO:0000256" key="12">
    <source>
        <dbReference type="ARBA" id="ARBA00023239"/>
    </source>
</evidence>
<dbReference type="Gene3D" id="2.40.37.10">
    <property type="entry name" value="Lyase, Ornithine Decarboxylase, Chain A, domain 1"/>
    <property type="match status" value="1"/>
</dbReference>
<keyword evidence="9 14" id="KW-0663">Pyridoxal phosphate</keyword>
<evidence type="ECO:0000313" key="19">
    <source>
        <dbReference type="EMBL" id="CDR33456.1"/>
    </source>
</evidence>
<keyword evidence="20" id="KW-1185">Reference proteome</keyword>
<dbReference type="PANTHER" id="PTHR43295">
    <property type="entry name" value="ARGININE DECARBOXYLASE"/>
    <property type="match status" value="1"/>
</dbReference>
<reference evidence="19" key="2">
    <citation type="submission" date="2014-09" db="EMBL/GenBank/DDBJ databases">
        <title>Criblamydia sequanensis harbors a mega-plasmid encoding arsenite resistance.</title>
        <authorList>
            <person name="Bertelli C."/>
            <person name="Goesmann A."/>
            <person name="Greub G."/>
        </authorList>
    </citation>
    <scope>NUCLEOTIDE SEQUENCE [LARGE SCALE GENOMIC DNA]</scope>
    <source>
        <strain evidence="19">CRIB-18</strain>
    </source>
</reference>
<evidence type="ECO:0000256" key="8">
    <source>
        <dbReference type="ARBA" id="ARBA00022842"/>
    </source>
</evidence>
<dbReference type="InterPro" id="IPR041128">
    <property type="entry name" value="Arg_decarbox_C"/>
</dbReference>
<evidence type="ECO:0000256" key="14">
    <source>
        <dbReference type="PIRSR" id="PIRSR001336-50"/>
    </source>
</evidence>
<dbReference type="PRINTS" id="PR01179">
    <property type="entry name" value="ODADCRBXLASE"/>
</dbReference>
<dbReference type="GO" id="GO:0008792">
    <property type="term" value="F:arginine decarboxylase activity"/>
    <property type="evidence" value="ECO:0007669"/>
    <property type="project" value="UniProtKB-UniRule"/>
</dbReference>
<keyword evidence="7" id="KW-0210">Decarboxylase</keyword>
<proteinExistence type="inferred from homology"/>
<comment type="cofactor">
    <cofactor evidence="1 14">
        <name>pyridoxal 5'-phosphate</name>
        <dbReference type="ChEBI" id="CHEBI:597326"/>
    </cofactor>
</comment>
<comment type="function">
    <text evidence="3">Catalyzes the biosynthesis of agmatine from arginine.</text>
</comment>
<comment type="caution">
    <text evidence="19">The sequence shown here is derived from an EMBL/GenBank/DDBJ whole genome shotgun (WGS) entry which is preliminary data.</text>
</comment>
<dbReference type="InterPro" id="IPR040634">
    <property type="entry name" value="Arg_decarb_HB"/>
</dbReference>
<evidence type="ECO:0000256" key="9">
    <source>
        <dbReference type="ARBA" id="ARBA00022898"/>
    </source>
</evidence>
<evidence type="ECO:0000256" key="5">
    <source>
        <dbReference type="ARBA" id="ARBA00012426"/>
    </source>
</evidence>
<dbReference type="PRINTS" id="PR01180">
    <property type="entry name" value="ARGDCRBXLASE"/>
</dbReference>
<dbReference type="InterPro" id="IPR029066">
    <property type="entry name" value="PLP-binding_barrel"/>
</dbReference>
<dbReference type="OrthoDB" id="9802658at2"/>
<comment type="similarity">
    <text evidence="4">Belongs to the Orn/Lys/Arg decarboxylase class-II family. SpeA subfamily.</text>
</comment>
<protein>
    <recommendedName>
        <fullName evidence="5 13">Arginine decarboxylase</fullName>
        <ecNumber evidence="5 13">4.1.1.19</ecNumber>
    </recommendedName>
</protein>
<dbReference type="NCBIfam" id="TIGR01273">
    <property type="entry name" value="speA"/>
    <property type="match status" value="1"/>
</dbReference>
<dbReference type="GO" id="GO:0006527">
    <property type="term" value="P:L-arginine catabolic process"/>
    <property type="evidence" value="ECO:0007669"/>
    <property type="project" value="InterPro"/>
</dbReference>
<feature type="domain" description="Arginine decarboxylase C-terminal helical" evidence="18">
    <location>
        <begin position="574"/>
        <end position="627"/>
    </location>
</feature>
<dbReference type="InterPro" id="IPR002985">
    <property type="entry name" value="Arg_decrbxlase"/>
</dbReference>
<dbReference type="Pfam" id="PF17810">
    <property type="entry name" value="Arg_decarb_HB"/>
    <property type="match status" value="1"/>
</dbReference>
<dbReference type="Gene3D" id="3.20.20.10">
    <property type="entry name" value="Alanine racemase"/>
    <property type="match status" value="1"/>
</dbReference>
<dbReference type="PROSITE" id="PS00879">
    <property type="entry name" value="ODR_DC_2_2"/>
    <property type="match status" value="1"/>
</dbReference>
<dbReference type="Pfam" id="PF02784">
    <property type="entry name" value="Orn_Arg_deC_N"/>
    <property type="match status" value="1"/>
</dbReference>
<comment type="cofactor">
    <cofactor evidence="2">
        <name>Mg(2+)</name>
        <dbReference type="ChEBI" id="CHEBI:18420"/>
    </cofactor>
</comment>
<evidence type="ECO:0000256" key="7">
    <source>
        <dbReference type="ARBA" id="ARBA00022793"/>
    </source>
</evidence>
<dbReference type="Proteomes" id="UP000031552">
    <property type="component" value="Unassembled WGS sequence"/>
</dbReference>
<evidence type="ECO:0000313" key="20">
    <source>
        <dbReference type="Proteomes" id="UP000031552"/>
    </source>
</evidence>
<evidence type="ECO:0000256" key="1">
    <source>
        <dbReference type="ARBA" id="ARBA00001933"/>
    </source>
</evidence>
<dbReference type="SUPFAM" id="SSF51419">
    <property type="entry name" value="PLP-binding barrel"/>
    <property type="match status" value="1"/>
</dbReference>
<evidence type="ECO:0000256" key="13">
    <source>
        <dbReference type="NCBIfam" id="TIGR01273"/>
    </source>
</evidence>
<dbReference type="Gene3D" id="1.20.58.930">
    <property type="match status" value="1"/>
</dbReference>
<dbReference type="PIRSF" id="PIRSF001336">
    <property type="entry name" value="Arg_decrbxlase"/>
    <property type="match status" value="1"/>
</dbReference>
<keyword evidence="10" id="KW-0745">Spermidine biosynthesis</keyword>
<keyword evidence="11" id="KW-0620">Polyamine biosynthesis</keyword>
<dbReference type="GO" id="GO:0008295">
    <property type="term" value="P:spermidine biosynthetic process"/>
    <property type="evidence" value="ECO:0007669"/>
    <property type="project" value="UniProtKB-UniRule"/>
</dbReference>
<dbReference type="InterPro" id="IPR000183">
    <property type="entry name" value="Orn/DAP/Arg_de-COase"/>
</dbReference>
<dbReference type="eggNOG" id="COG1166">
    <property type="taxonomic scope" value="Bacteria"/>
</dbReference>
<keyword evidence="12 19" id="KW-0456">Lyase</keyword>
<accession>A0A090CYH7</accession>
<evidence type="ECO:0000259" key="18">
    <source>
        <dbReference type="Pfam" id="PF17944"/>
    </source>
</evidence>
<keyword evidence="8" id="KW-0460">Magnesium</keyword>
<dbReference type="EC" id="4.1.1.19" evidence="5 13"/>
<dbReference type="RefSeq" id="WP_053331722.1">
    <property type="nucleotide sequence ID" value="NZ_CCEJ010000003.1"/>
</dbReference>
<dbReference type="Gene3D" id="1.10.287.3440">
    <property type="match status" value="1"/>
</dbReference>
<dbReference type="CDD" id="cd06830">
    <property type="entry name" value="PLPDE_III_ADC"/>
    <property type="match status" value="1"/>
</dbReference>
<reference evidence="19" key="1">
    <citation type="submission" date="2013-12" db="EMBL/GenBank/DDBJ databases">
        <authorList>
            <person name="Linke B."/>
        </authorList>
    </citation>
    <scope>NUCLEOTIDE SEQUENCE [LARGE SCALE GENOMIC DNA]</scope>
    <source>
        <strain evidence="19">CRIB-18</strain>
    </source>
</reference>
<dbReference type="EMBL" id="CCEJ010000003">
    <property type="protein sequence ID" value="CDR33456.1"/>
    <property type="molecule type" value="Genomic_DNA"/>
</dbReference>
<dbReference type="Pfam" id="PF17944">
    <property type="entry name" value="Arg_decarbox_C"/>
    <property type="match status" value="1"/>
</dbReference>
<evidence type="ECO:0000256" key="2">
    <source>
        <dbReference type="ARBA" id="ARBA00001946"/>
    </source>
</evidence>
<dbReference type="NCBIfam" id="NF003763">
    <property type="entry name" value="PRK05354.1"/>
    <property type="match status" value="1"/>
</dbReference>
<dbReference type="InterPro" id="IPR009006">
    <property type="entry name" value="Ala_racemase/Decarboxylase_C"/>
</dbReference>
<gene>
    <name evidence="19" type="primary">speA</name>
    <name evidence="19" type="ORF">CSEC_0623</name>
</gene>
<evidence type="ECO:0000256" key="6">
    <source>
        <dbReference type="ARBA" id="ARBA00022723"/>
    </source>
</evidence>
<dbReference type="SUPFAM" id="SSF50621">
    <property type="entry name" value="Alanine racemase C-terminal domain-like"/>
    <property type="match status" value="1"/>
</dbReference>
<dbReference type="PROSITE" id="PS00878">
    <property type="entry name" value="ODR_DC_2_1"/>
    <property type="match status" value="1"/>
</dbReference>
<feature type="active site" description="Proton donor" evidence="15">
    <location>
        <position position="497"/>
    </location>
</feature>
<feature type="domain" description="Orn/DAP/Arg decarboxylase 2 N-terminal" evidence="16">
    <location>
        <begin position="84"/>
        <end position="340"/>
    </location>
</feature>
<dbReference type="STRING" id="1437425.CSEC_0623"/>
<evidence type="ECO:0000256" key="3">
    <source>
        <dbReference type="ARBA" id="ARBA00002257"/>
    </source>
</evidence>
<feature type="domain" description="Arginine decarboxylase helical bundle" evidence="17">
    <location>
        <begin position="367"/>
        <end position="446"/>
    </location>
</feature>
<evidence type="ECO:0000256" key="15">
    <source>
        <dbReference type="PIRSR" id="PIRSR600183-50"/>
    </source>
</evidence>
<evidence type="ECO:0000259" key="16">
    <source>
        <dbReference type="Pfam" id="PF02784"/>
    </source>
</evidence>
<sequence length="629" mass="71114">MEKPQTLKHHTQFWIHNWGQGYFDINEKGHVIVKPSRSEHSGDLYDLVQALRQREIEAPILIRFDGIIRDRVKVLYSAFDSAIEEYGYKNSYQIAYPIKVNPQKHVVDLVYEAGRKNQIGLEVGSKPELISVLAYNHPDSLLLCNGYKDAEYIELALLARKLGRRSIIIIEQLYELKLVMDAALKLNVEAEIGFRMKPYNKGSGRWGSSGGDLAKFGLSIHEIVSGINQLKAANKAHWLKLLHYHMGSQVPTIATIKKVLSEAARMYVEIAKECPSLTFFDVGGGLGVDYDGSKSSNDSSMNYSIEEYARDVVYAIGEACDRSELPQPVIISESGRALVAHHSVLITEVIDVAPTLDVVDKLDKPPTDHEILDTLYNLYNDVNVTNCEEVLHDALDLKDSILNSFIYEGMSLTERAYAEQVYKLLIAKISQVSKNLDYVPEELDTIDRSLLDVYFCNFSVFQSLPDSWAIGQVFPVIPIHRLKEEPKRRAIIADLSCDSDGKIDCFSSRIGQRYFLRLHEPNSQSYFLGIFLVGAYQEILGGMHNLFGDTNIIHADLDEDGTWEVTHIVEGDTISEVLDYVEYDSDELNERLRLAIEKSLKAGRLTNEESAKLQKKFKQALDSYTYLVV</sequence>
<dbReference type="AlphaFoldDB" id="A0A090CYH7"/>
<dbReference type="InterPro" id="IPR022653">
    <property type="entry name" value="De-COase2_pyr-phos_BS"/>
</dbReference>
<evidence type="ECO:0000256" key="4">
    <source>
        <dbReference type="ARBA" id="ARBA00008357"/>
    </source>
</evidence>
<evidence type="ECO:0000256" key="10">
    <source>
        <dbReference type="ARBA" id="ARBA00023066"/>
    </source>
</evidence>
<name>A0A090CYH7_9BACT</name>
<dbReference type="InterPro" id="IPR022644">
    <property type="entry name" value="De-COase2_N"/>
</dbReference>
<evidence type="ECO:0000256" key="11">
    <source>
        <dbReference type="ARBA" id="ARBA00023115"/>
    </source>
</evidence>
<feature type="modified residue" description="N6-(pyridoxal phosphate)lysine" evidence="14">
    <location>
        <position position="99"/>
    </location>
</feature>
<dbReference type="InterPro" id="IPR022657">
    <property type="entry name" value="De-COase2_CS"/>
</dbReference>
<dbReference type="PANTHER" id="PTHR43295:SF9">
    <property type="entry name" value="BIOSYNTHETIC ARGININE DECARBOXYLASE"/>
    <property type="match status" value="1"/>
</dbReference>
<keyword evidence="6" id="KW-0479">Metal-binding</keyword>
<evidence type="ECO:0000259" key="17">
    <source>
        <dbReference type="Pfam" id="PF17810"/>
    </source>
</evidence>
<organism evidence="19 20">
    <name type="scientific">Candidatus Criblamydia sequanensis CRIB-18</name>
    <dbReference type="NCBI Taxonomy" id="1437425"/>
    <lineage>
        <taxon>Bacteria</taxon>
        <taxon>Pseudomonadati</taxon>
        <taxon>Chlamydiota</taxon>
        <taxon>Chlamydiia</taxon>
        <taxon>Parachlamydiales</taxon>
        <taxon>Candidatus Criblamydiaceae</taxon>
        <taxon>Candidatus Criblamydia</taxon>
    </lineage>
</organism>
<dbReference type="GO" id="GO:0046872">
    <property type="term" value="F:metal ion binding"/>
    <property type="evidence" value="ECO:0007669"/>
    <property type="project" value="UniProtKB-KW"/>
</dbReference>